<reference evidence="5 6" key="1">
    <citation type="journal article" date="2020" name="Nature">
        <title>Isolation of an archaeon at the prokaryote-eukaryote interface.</title>
        <authorList>
            <person name="Imachi H."/>
            <person name="Nobu M.K."/>
            <person name="Nakahara N."/>
            <person name="Morono Y."/>
            <person name="Ogawara M."/>
            <person name="Takaki Y."/>
            <person name="Takano Y."/>
            <person name="Uematsu K."/>
            <person name="Ikuta T."/>
            <person name="Ito M."/>
            <person name="Matsui Y."/>
            <person name="Miyazaki M."/>
            <person name="Murata K."/>
            <person name="Saito Y."/>
            <person name="Sakai S."/>
            <person name="Song C."/>
            <person name="Tasumi E."/>
            <person name="Yamanaka Y."/>
            <person name="Yamaguchi T."/>
            <person name="Kamagata Y."/>
            <person name="Tamaki H."/>
            <person name="Takai K."/>
        </authorList>
    </citation>
    <scope>NUCLEOTIDE SEQUENCE [LARGE SCALE GENOMIC DNA]</scope>
    <source>
        <strain evidence="5 6">MK-D1</strain>
    </source>
</reference>
<evidence type="ECO:0000256" key="3">
    <source>
        <dbReference type="SAM" id="Coils"/>
    </source>
</evidence>
<feature type="region of interest" description="Disordered" evidence="4">
    <location>
        <begin position="451"/>
        <end position="508"/>
    </location>
</feature>
<dbReference type="EMBL" id="CP042905">
    <property type="protein sequence ID" value="QEE17260.1"/>
    <property type="molecule type" value="Genomic_DNA"/>
</dbReference>
<keyword evidence="2" id="KW-0342">GTP-binding</keyword>
<dbReference type="SUPFAM" id="SSF52540">
    <property type="entry name" value="P-loop containing nucleoside triphosphate hydrolases"/>
    <property type="match status" value="1"/>
</dbReference>
<keyword evidence="1" id="KW-0547">Nucleotide-binding</keyword>
<dbReference type="GO" id="GO:0005525">
    <property type="term" value="F:GTP binding"/>
    <property type="evidence" value="ECO:0007669"/>
    <property type="project" value="UniProtKB-KW"/>
</dbReference>
<feature type="compositionally biased region" description="Pro residues" evidence="4">
    <location>
        <begin position="357"/>
        <end position="435"/>
    </location>
</feature>
<evidence type="ECO:0000256" key="2">
    <source>
        <dbReference type="ARBA" id="ARBA00023134"/>
    </source>
</evidence>
<dbReference type="PROSITE" id="PS51419">
    <property type="entry name" value="RAB"/>
    <property type="match status" value="1"/>
</dbReference>
<dbReference type="PRINTS" id="PR01217">
    <property type="entry name" value="PRICHEXTENSN"/>
</dbReference>
<dbReference type="Proteomes" id="UP000321408">
    <property type="component" value="Chromosome"/>
</dbReference>
<dbReference type="InterPro" id="IPR027417">
    <property type="entry name" value="P-loop_NTPase"/>
</dbReference>
<reference evidence="5 6" key="2">
    <citation type="journal article" date="2024" name="Int. J. Syst. Evol. Microbiol.">
        <title>Promethearchaeum syntrophicum gen. nov., sp. nov., an anaerobic, obligately syntrophic archaeon, the first isolate of the lineage 'Asgard' archaea, and proposal of the new archaeal phylum Promethearchaeota phyl. nov. and kingdom Promethearchaeati regn. nov.</title>
        <authorList>
            <person name="Imachi H."/>
            <person name="Nobu M.K."/>
            <person name="Kato S."/>
            <person name="Takaki Y."/>
            <person name="Miyazaki M."/>
            <person name="Miyata M."/>
            <person name="Ogawara M."/>
            <person name="Saito Y."/>
            <person name="Sakai S."/>
            <person name="Tahara Y.O."/>
            <person name="Takano Y."/>
            <person name="Tasumi E."/>
            <person name="Uematsu K."/>
            <person name="Yoshimura T."/>
            <person name="Itoh T."/>
            <person name="Ohkuma M."/>
            <person name="Takai K."/>
        </authorList>
    </citation>
    <scope>NUCLEOTIDE SEQUENCE [LARGE SCALE GENOMIC DNA]</scope>
    <source>
        <strain evidence="5 6">MK-D1</strain>
    </source>
</reference>
<keyword evidence="6" id="KW-1185">Reference proteome</keyword>
<name>A0A5B9DER0_9ARCH</name>
<feature type="compositionally biased region" description="Low complexity" evidence="4">
    <location>
        <begin position="347"/>
        <end position="356"/>
    </location>
</feature>
<evidence type="ECO:0000313" key="5">
    <source>
        <dbReference type="EMBL" id="QEE17260.1"/>
    </source>
</evidence>
<dbReference type="AlphaFoldDB" id="A0A5B9DER0"/>
<dbReference type="KEGG" id="psyt:DSAG12_03092"/>
<keyword evidence="3" id="KW-0175">Coiled coil</keyword>
<gene>
    <name evidence="5" type="ORF">DSAG12_03092</name>
</gene>
<sequence>MLRQVFITLDGESIYNREFGKALDEEAFEQVLKHISKEASNLTTESIQYHDYFKYRITYLSVPNKNTIFFFVSDLSDKFNSVKKELQKCRKEFMDMFGEILDEKLDEDTFEVFDPTIELIHKNLRPKISLIGFSGVGKTTITRLITAEDIPIEHIPTITGDIGTIKIGKLHFHLWDFAGQEQFSFLWNNFIKGSDAVLLITDSTLENCEKSKYFIELVKKEAPMAHTAVIGNKQDLPDAMPIIDIERHLSMKCYSMIATDPGNRDKMITILGDILEMSGEISPLLKPLIDRDKKMLEAEEALENGNFELAMSIFEELADLSLDLGDDRVSQDFHEKAQKIRNILKKSQPAVSQPVVQAPPMPSAQSPPMPPVEQPPMPPVQQPTKPPVQQPPKPPVQQPPMPPVQQPTKPPVQQPSMPPGPQPSTPPVQKPPAPPNQELDQLGLMLKKLQTKTNKSNSPASQTSVGVSKSILPSKTPKVETHALSNPKVSEKPILEKTQATSSESPISAENVRTDLKIKIANVNKNLLDLEMQNITGEITDEIFDEKTKRLNSVKVRLENQLDELKEIK</sequence>
<dbReference type="Pfam" id="PF00025">
    <property type="entry name" value="Arf"/>
    <property type="match status" value="1"/>
</dbReference>
<dbReference type="GeneID" id="41331063"/>
<dbReference type="PANTHER" id="PTHR45732:SF7">
    <property type="entry name" value="ADP-RIBOSYLATION FACTOR-LIKE PROTEIN 8"/>
    <property type="match status" value="1"/>
</dbReference>
<dbReference type="RefSeq" id="WP_147664160.1">
    <property type="nucleotide sequence ID" value="NZ_CP042905.2"/>
</dbReference>
<accession>A0A5B9DER0</accession>
<dbReference type="OrthoDB" id="136571at2157"/>
<dbReference type="SMART" id="SM00177">
    <property type="entry name" value="ARF"/>
    <property type="match status" value="1"/>
</dbReference>
<dbReference type="InterPro" id="IPR006689">
    <property type="entry name" value="Small_GTPase_ARF/SAR"/>
</dbReference>
<protein>
    <submittedName>
        <fullName evidence="5">ADP-ribosylation factor-like protein</fullName>
    </submittedName>
</protein>
<feature type="coiled-coil region" evidence="3">
    <location>
        <begin position="513"/>
        <end position="568"/>
    </location>
</feature>
<proteinExistence type="predicted"/>
<dbReference type="GO" id="GO:0003924">
    <property type="term" value="F:GTPase activity"/>
    <property type="evidence" value="ECO:0007669"/>
    <property type="project" value="InterPro"/>
</dbReference>
<organism evidence="5 6">
    <name type="scientific">Promethearchaeum syntrophicum</name>
    <dbReference type="NCBI Taxonomy" id="2594042"/>
    <lineage>
        <taxon>Archaea</taxon>
        <taxon>Promethearchaeati</taxon>
        <taxon>Promethearchaeota</taxon>
        <taxon>Promethearchaeia</taxon>
        <taxon>Promethearchaeales</taxon>
        <taxon>Promethearchaeaceae</taxon>
        <taxon>Promethearchaeum</taxon>
    </lineage>
</organism>
<evidence type="ECO:0000256" key="1">
    <source>
        <dbReference type="ARBA" id="ARBA00022741"/>
    </source>
</evidence>
<feature type="compositionally biased region" description="Polar residues" evidence="4">
    <location>
        <begin position="451"/>
        <end position="473"/>
    </location>
</feature>
<dbReference type="SMART" id="SM00175">
    <property type="entry name" value="RAB"/>
    <property type="match status" value="1"/>
</dbReference>
<dbReference type="PANTHER" id="PTHR45732">
    <property type="entry name" value="ADP-RIBOSYLATION FACTOR-LIKE PROTEIN 8"/>
    <property type="match status" value="1"/>
</dbReference>
<dbReference type="Gene3D" id="3.40.50.300">
    <property type="entry name" value="P-loop containing nucleotide triphosphate hydrolases"/>
    <property type="match status" value="1"/>
</dbReference>
<evidence type="ECO:0000256" key="4">
    <source>
        <dbReference type="SAM" id="MobiDB-lite"/>
    </source>
</evidence>
<dbReference type="NCBIfam" id="TIGR00231">
    <property type="entry name" value="small_GTP"/>
    <property type="match status" value="1"/>
</dbReference>
<feature type="region of interest" description="Disordered" evidence="4">
    <location>
        <begin position="344"/>
        <end position="438"/>
    </location>
</feature>
<evidence type="ECO:0000313" key="6">
    <source>
        <dbReference type="Proteomes" id="UP000321408"/>
    </source>
</evidence>
<dbReference type="InterPro" id="IPR005225">
    <property type="entry name" value="Small_GTP-bd"/>
</dbReference>
<feature type="compositionally biased region" description="Polar residues" evidence="4">
    <location>
        <begin position="498"/>
        <end position="508"/>
    </location>
</feature>